<feature type="chain" id="PRO_5045838857" evidence="1">
    <location>
        <begin position="20"/>
        <end position="182"/>
    </location>
</feature>
<feature type="signal peptide" evidence="1">
    <location>
        <begin position="1"/>
        <end position="19"/>
    </location>
</feature>
<accession>A0ABT1BUV8</accession>
<evidence type="ECO:0000256" key="1">
    <source>
        <dbReference type="SAM" id="SignalP"/>
    </source>
</evidence>
<reference evidence="2 3" key="1">
    <citation type="submission" date="2022-06" db="EMBL/GenBank/DDBJ databases">
        <title>A taxonomic note on the genus Prevotella: Description of four novel genera and emended description of the genera Hallella and Xylanibacter.</title>
        <authorList>
            <person name="Hitch T.C.A."/>
        </authorList>
    </citation>
    <scope>NUCLEOTIDE SEQUENCE [LARGE SCALE GENOMIC DNA]</scope>
    <source>
        <strain evidence="2 3">DSM 100619</strain>
    </source>
</reference>
<dbReference type="Proteomes" id="UP001204015">
    <property type="component" value="Unassembled WGS sequence"/>
</dbReference>
<proteinExistence type="predicted"/>
<dbReference type="EMBL" id="JAMXLY010000007">
    <property type="protein sequence ID" value="MCO6024866.1"/>
    <property type="molecule type" value="Genomic_DNA"/>
</dbReference>
<keyword evidence="1" id="KW-0732">Signal</keyword>
<name>A0ABT1BUV8_9BACT</name>
<dbReference type="RefSeq" id="WP_252760229.1">
    <property type="nucleotide sequence ID" value="NZ_JAMXLY010000007.1"/>
</dbReference>
<evidence type="ECO:0000313" key="2">
    <source>
        <dbReference type="EMBL" id="MCO6024866.1"/>
    </source>
</evidence>
<protein>
    <submittedName>
        <fullName evidence="2">Uncharacterized protein</fullName>
    </submittedName>
</protein>
<gene>
    <name evidence="2" type="ORF">NG821_03230</name>
</gene>
<sequence>MTRNFIILLLLFLTMELHAQTEHMKFADIPLTGTIDQFQKKLIAKGFRLQTDINRQLPAGTRAFKGTFAGRKGNVAVYYDATTKIVYSAKVYFDTLTSDFAKTELDNLKSLLSVKYGKDNITDGIDNAGNATITVSTGPGTIYCYTLEDASENGYPYDWSTHAEFSDKANSMKHESVILNDF</sequence>
<organism evidence="2 3">
    <name type="scientific">Segatella cerevisiae</name>
    <dbReference type="NCBI Taxonomy" id="2053716"/>
    <lineage>
        <taxon>Bacteria</taxon>
        <taxon>Pseudomonadati</taxon>
        <taxon>Bacteroidota</taxon>
        <taxon>Bacteroidia</taxon>
        <taxon>Bacteroidales</taxon>
        <taxon>Prevotellaceae</taxon>
        <taxon>Segatella</taxon>
    </lineage>
</organism>
<keyword evidence="3" id="KW-1185">Reference proteome</keyword>
<comment type="caution">
    <text evidence="2">The sequence shown here is derived from an EMBL/GenBank/DDBJ whole genome shotgun (WGS) entry which is preliminary data.</text>
</comment>
<evidence type="ECO:0000313" key="3">
    <source>
        <dbReference type="Proteomes" id="UP001204015"/>
    </source>
</evidence>